<organism evidence="3 4">
    <name type="scientific">Acinetobacter apis</name>
    <dbReference type="NCBI Taxonomy" id="1229165"/>
    <lineage>
        <taxon>Bacteria</taxon>
        <taxon>Pseudomonadati</taxon>
        <taxon>Pseudomonadota</taxon>
        <taxon>Gammaproteobacteria</taxon>
        <taxon>Moraxellales</taxon>
        <taxon>Moraxellaceae</taxon>
        <taxon>Acinetobacter</taxon>
    </lineage>
</organism>
<dbReference type="AlphaFoldDB" id="A0A217EH05"/>
<keyword evidence="4" id="KW-1185">Reference proteome</keyword>
<feature type="domain" description="Holliday junction resolvase-related" evidence="2">
    <location>
        <begin position="30"/>
        <end position="150"/>
    </location>
</feature>
<keyword evidence="1" id="KW-0472">Membrane</keyword>
<gene>
    <name evidence="3" type="ORF">SAMN05444584_1410</name>
</gene>
<evidence type="ECO:0000313" key="3">
    <source>
        <dbReference type="EMBL" id="SNQ29456.1"/>
    </source>
</evidence>
<accession>A0A217EH05</accession>
<sequence>MSGWMIFIIGLCFGGLISTWILSHTRNGKIKAEYEHYIAQLQLEHEQDLEMAQKRSVNASRAILKGKLAEQFAPMFPEFEYLPADAKFMGDPIDYVVFNGYTEFRDGVGTIDDIEVIFIDIKSGHAKLTAGQKAIAYAIQAGRVRFETVRIEL</sequence>
<evidence type="ECO:0000313" key="4">
    <source>
        <dbReference type="Proteomes" id="UP000243463"/>
    </source>
</evidence>
<keyword evidence="1" id="KW-0812">Transmembrane</keyword>
<keyword evidence="1" id="KW-1133">Transmembrane helix</keyword>
<dbReference type="OrthoDB" id="37460at2"/>
<dbReference type="RefSeq" id="WP_088823505.1">
    <property type="nucleotide sequence ID" value="NZ_FZLN01000002.1"/>
</dbReference>
<reference evidence="4" key="1">
    <citation type="submission" date="2017-06" db="EMBL/GenBank/DDBJ databases">
        <authorList>
            <person name="Varghese N."/>
            <person name="Submissions S."/>
        </authorList>
    </citation>
    <scope>NUCLEOTIDE SEQUENCE [LARGE SCALE GENOMIC DNA]</scope>
    <source>
        <strain evidence="4">ANC 5114</strain>
    </source>
</reference>
<keyword evidence="3" id="KW-0540">Nuclease</keyword>
<evidence type="ECO:0000259" key="2">
    <source>
        <dbReference type="Pfam" id="PF10107"/>
    </source>
</evidence>
<dbReference type="GO" id="GO:0004519">
    <property type="term" value="F:endonuclease activity"/>
    <property type="evidence" value="ECO:0007669"/>
    <property type="project" value="UniProtKB-KW"/>
</dbReference>
<proteinExistence type="predicted"/>
<name>A0A217EH05_9GAMM</name>
<evidence type="ECO:0000256" key="1">
    <source>
        <dbReference type="SAM" id="Phobius"/>
    </source>
</evidence>
<keyword evidence="3" id="KW-0378">Hydrolase</keyword>
<feature type="transmembrane region" description="Helical" evidence="1">
    <location>
        <begin position="6"/>
        <end position="23"/>
    </location>
</feature>
<dbReference type="Proteomes" id="UP000243463">
    <property type="component" value="Unassembled WGS sequence"/>
</dbReference>
<dbReference type="Pfam" id="PF10107">
    <property type="entry name" value="Endonuc_Holl"/>
    <property type="match status" value="1"/>
</dbReference>
<dbReference type="EMBL" id="FZLN01000002">
    <property type="protein sequence ID" value="SNQ29456.1"/>
    <property type="molecule type" value="Genomic_DNA"/>
</dbReference>
<protein>
    <submittedName>
        <fullName evidence="3">Endonuclease related to Holliday junction resolvase</fullName>
    </submittedName>
</protein>
<dbReference type="InterPro" id="IPR019287">
    <property type="entry name" value="Hday_junct_resolvase-rel_dom"/>
</dbReference>
<keyword evidence="3" id="KW-0255">Endonuclease</keyword>